<dbReference type="EC" id="1.6.5.-" evidence="6"/>
<dbReference type="HAMAP" id="MF_01216">
    <property type="entry name" value="Azoreductase_type1"/>
    <property type="match status" value="1"/>
</dbReference>
<dbReference type="PANTHER" id="PTHR43741:SF7">
    <property type="entry name" value="FMN-DEPENDENT NADH:QUINONE OXIDOREDUCTASE"/>
    <property type="match status" value="1"/>
</dbReference>
<sequence length="209" mass="22803">MTNILYVRGTPKSTEQSYSLRLAEHFLSTYTAEHPNATVTELDLYEDHIPLIDEDVMNGWGKLAQQAELNHHEQRKVERLGELVDQFLASDVVVIAAPMWNFGYPPMVKAYMDAIAVAGKTFKYTEQGPVGLAGDKKVVIIEARGNTYTGASPFASAEHSASHLKAFLGLLGITDVDVLLAEGLAIDPSKAEDIFQTAAQHAATVARAF</sequence>
<dbReference type="HOGENOM" id="CLU_088964_3_1_0"/>
<keyword evidence="1 6" id="KW-0285">Flavoprotein</keyword>
<dbReference type="Proteomes" id="UP000008635">
    <property type="component" value="Chromosome"/>
</dbReference>
<name>E8U319_DEIML</name>
<evidence type="ECO:0000259" key="7">
    <source>
        <dbReference type="Pfam" id="PF02525"/>
    </source>
</evidence>
<dbReference type="KEGG" id="dmr:Deima_0093"/>
<dbReference type="GO" id="GO:0016652">
    <property type="term" value="F:oxidoreductase activity, acting on NAD(P)H as acceptor"/>
    <property type="evidence" value="ECO:0007669"/>
    <property type="project" value="UniProtKB-UniRule"/>
</dbReference>
<reference evidence="8 9" key="1">
    <citation type="journal article" date="2011" name="Stand. Genomic Sci.">
        <title>Complete genome sequence of Deinococcus maricopensis type strain (LB-34).</title>
        <authorList>
            <person name="Pukall R."/>
            <person name="Zeytun A."/>
            <person name="Lucas S."/>
            <person name="Lapidus A."/>
            <person name="Hammon N."/>
            <person name="Deshpande S."/>
            <person name="Nolan M."/>
            <person name="Cheng J.F."/>
            <person name="Pitluck S."/>
            <person name="Liolios K."/>
            <person name="Pagani I."/>
            <person name="Mikhailova N."/>
            <person name="Ivanova N."/>
            <person name="Mavromatis K."/>
            <person name="Pati A."/>
            <person name="Tapia R."/>
            <person name="Han C."/>
            <person name="Goodwin L."/>
            <person name="Chen A."/>
            <person name="Palaniappan K."/>
            <person name="Land M."/>
            <person name="Hauser L."/>
            <person name="Chang Y.J."/>
            <person name="Jeffries C.D."/>
            <person name="Brambilla E.M."/>
            <person name="Rohde M."/>
            <person name="Goker M."/>
            <person name="Detter J.C."/>
            <person name="Woyke T."/>
            <person name="Bristow J."/>
            <person name="Eisen J.A."/>
            <person name="Markowitz V."/>
            <person name="Hugenholtz P."/>
            <person name="Kyrpides N.C."/>
            <person name="Klenk H.P."/>
        </authorList>
    </citation>
    <scope>NUCLEOTIDE SEQUENCE [LARGE SCALE GENOMIC DNA]</scope>
    <source>
        <strain evidence="9">DSM 21211 / LMG 22137 / NRRL B-23946 / LB-34</strain>
    </source>
</reference>
<evidence type="ECO:0000256" key="1">
    <source>
        <dbReference type="ARBA" id="ARBA00022630"/>
    </source>
</evidence>
<keyword evidence="3 6" id="KW-0560">Oxidoreductase</keyword>
<dbReference type="Pfam" id="PF02525">
    <property type="entry name" value="Flavodoxin_2"/>
    <property type="match status" value="1"/>
</dbReference>
<dbReference type="RefSeq" id="WP_013555262.1">
    <property type="nucleotide sequence ID" value="NC_014958.1"/>
</dbReference>
<dbReference type="InterPro" id="IPR003680">
    <property type="entry name" value="Flavodoxin_fold"/>
</dbReference>
<dbReference type="GO" id="GO:0009055">
    <property type="term" value="F:electron transfer activity"/>
    <property type="evidence" value="ECO:0007669"/>
    <property type="project" value="UniProtKB-UniRule"/>
</dbReference>
<dbReference type="GO" id="GO:0010181">
    <property type="term" value="F:FMN binding"/>
    <property type="evidence" value="ECO:0007669"/>
    <property type="project" value="UniProtKB-UniRule"/>
</dbReference>
<comment type="similarity">
    <text evidence="6">Belongs to the azoreductase type 1 family.</text>
</comment>
<dbReference type="NCBIfam" id="NF010075">
    <property type="entry name" value="PRK13556.1"/>
    <property type="match status" value="1"/>
</dbReference>
<dbReference type="PANTHER" id="PTHR43741">
    <property type="entry name" value="FMN-DEPENDENT NADH-AZOREDUCTASE 1"/>
    <property type="match status" value="1"/>
</dbReference>
<feature type="domain" description="Flavodoxin-like fold" evidence="7">
    <location>
        <begin position="3"/>
        <end position="203"/>
    </location>
</feature>
<feature type="binding site" evidence="6">
    <location>
        <begin position="17"/>
        <end position="19"/>
    </location>
    <ligand>
        <name>FMN</name>
        <dbReference type="ChEBI" id="CHEBI:58210"/>
    </ligand>
</feature>
<comment type="caution">
    <text evidence="6">Lacks conserved residue(s) required for the propagation of feature annotation.</text>
</comment>
<evidence type="ECO:0000313" key="8">
    <source>
        <dbReference type="EMBL" id="ADV65757.1"/>
    </source>
</evidence>
<dbReference type="AlphaFoldDB" id="E8U319"/>
<comment type="subunit">
    <text evidence="6">Homodimer.</text>
</comment>
<dbReference type="InterPro" id="IPR029039">
    <property type="entry name" value="Flavoprotein-like_sf"/>
</dbReference>
<keyword evidence="9" id="KW-1185">Reference proteome</keyword>
<keyword evidence="2 6" id="KW-0288">FMN</keyword>
<dbReference type="OrthoDB" id="9805013at2"/>
<comment type="cofactor">
    <cofactor evidence="6">
        <name>FMN</name>
        <dbReference type="ChEBI" id="CHEBI:58210"/>
    </cofactor>
    <text evidence="6">Binds 1 FMN per subunit.</text>
</comment>
<dbReference type="SUPFAM" id="SSF52218">
    <property type="entry name" value="Flavoproteins"/>
    <property type="match status" value="1"/>
</dbReference>
<keyword evidence="4 6" id="KW-0520">NAD</keyword>
<dbReference type="InterPro" id="IPR023048">
    <property type="entry name" value="NADH:quinone_OxRdtase_FMN_depd"/>
</dbReference>
<dbReference type="Gene3D" id="3.40.50.360">
    <property type="match status" value="1"/>
</dbReference>
<gene>
    <name evidence="6" type="primary">azoR</name>
    <name evidence="8" type="ordered locus">Deima_0093</name>
</gene>
<dbReference type="GO" id="GO:0016655">
    <property type="term" value="F:oxidoreductase activity, acting on NAD(P)H, quinone or similar compound as acceptor"/>
    <property type="evidence" value="ECO:0007669"/>
    <property type="project" value="InterPro"/>
</dbReference>
<organism evidence="8 9">
    <name type="scientific">Deinococcus maricopensis (strain DSM 21211 / LMG 22137 / NRRL B-23946 / LB-34)</name>
    <dbReference type="NCBI Taxonomy" id="709986"/>
    <lineage>
        <taxon>Bacteria</taxon>
        <taxon>Thermotogati</taxon>
        <taxon>Deinococcota</taxon>
        <taxon>Deinococci</taxon>
        <taxon>Deinococcales</taxon>
        <taxon>Deinococcaceae</taxon>
        <taxon>Deinococcus</taxon>
    </lineage>
</organism>
<evidence type="ECO:0000256" key="2">
    <source>
        <dbReference type="ARBA" id="ARBA00022643"/>
    </source>
</evidence>
<evidence type="ECO:0000256" key="5">
    <source>
        <dbReference type="ARBA" id="ARBA00048542"/>
    </source>
</evidence>
<dbReference type="InterPro" id="IPR050104">
    <property type="entry name" value="FMN-dep_NADH:Q_OxRdtase_AzoR1"/>
</dbReference>
<evidence type="ECO:0000313" key="9">
    <source>
        <dbReference type="Proteomes" id="UP000008635"/>
    </source>
</evidence>
<evidence type="ECO:0000256" key="3">
    <source>
        <dbReference type="ARBA" id="ARBA00023002"/>
    </source>
</evidence>
<dbReference type="eggNOG" id="COG1182">
    <property type="taxonomic scope" value="Bacteria"/>
</dbReference>
<dbReference type="EMBL" id="CP002454">
    <property type="protein sequence ID" value="ADV65757.1"/>
    <property type="molecule type" value="Genomic_DNA"/>
</dbReference>
<evidence type="ECO:0000256" key="6">
    <source>
        <dbReference type="HAMAP-Rule" id="MF_01216"/>
    </source>
</evidence>
<feature type="binding site" evidence="6">
    <location>
        <begin position="99"/>
        <end position="102"/>
    </location>
    <ligand>
        <name>FMN</name>
        <dbReference type="ChEBI" id="CHEBI:58210"/>
    </ligand>
</feature>
<reference evidence="9" key="2">
    <citation type="submission" date="2011-01" db="EMBL/GenBank/DDBJ databases">
        <title>The complete genome of Deinococcus maricopensis DSM 21211.</title>
        <authorList>
            <consortium name="US DOE Joint Genome Institute (JGI-PGF)"/>
            <person name="Lucas S."/>
            <person name="Copeland A."/>
            <person name="Lapidus A."/>
            <person name="Goodwin L."/>
            <person name="Pitluck S."/>
            <person name="Kyrpides N."/>
            <person name="Mavromatis K."/>
            <person name="Pagani I."/>
            <person name="Ivanova N."/>
            <person name="Ovchinnikova G."/>
            <person name="Zeytun A."/>
            <person name="Detter J.C."/>
            <person name="Han C."/>
            <person name="Land M."/>
            <person name="Hauser L."/>
            <person name="Markowitz V."/>
            <person name="Cheng J.-F."/>
            <person name="Hugenholtz P."/>
            <person name="Woyke T."/>
            <person name="Wu D."/>
            <person name="Pukall R."/>
            <person name="Gehrich-Schroeter G."/>
            <person name="Brambilla E."/>
            <person name="Klenk H.-P."/>
            <person name="Eisen J.A."/>
        </authorList>
    </citation>
    <scope>NUCLEOTIDE SEQUENCE [LARGE SCALE GENOMIC DNA]</scope>
    <source>
        <strain evidence="9">DSM 21211 / LMG 22137 / NRRL B-23946 / LB-34</strain>
    </source>
</reference>
<comment type="function">
    <text evidence="6">Also exhibits azoreductase activity. Catalyzes the reductive cleavage of the azo bond in aromatic azo compounds to the corresponding amines.</text>
</comment>
<protein>
    <recommendedName>
        <fullName evidence="6">FMN dependent NADH:quinone oxidoreductase</fullName>
        <ecNumber evidence="6">1.6.5.-</ecNumber>
    </recommendedName>
    <alternativeName>
        <fullName evidence="6">Azo-dye reductase</fullName>
    </alternativeName>
    <alternativeName>
        <fullName evidence="6">FMN-dependent NADH-azo compound oxidoreductase</fullName>
    </alternativeName>
    <alternativeName>
        <fullName evidence="6">FMN-dependent NADH-azoreductase</fullName>
        <ecNumber evidence="6">1.7.1.17</ecNumber>
    </alternativeName>
</protein>
<comment type="catalytic activity">
    <reaction evidence="5">
        <text>N,N-dimethyl-1,4-phenylenediamine + anthranilate + 2 NAD(+) = 2-(4-dimethylaminophenyl)diazenylbenzoate + 2 NADH + 2 H(+)</text>
        <dbReference type="Rhea" id="RHEA:55872"/>
        <dbReference type="ChEBI" id="CHEBI:15378"/>
        <dbReference type="ChEBI" id="CHEBI:15783"/>
        <dbReference type="ChEBI" id="CHEBI:16567"/>
        <dbReference type="ChEBI" id="CHEBI:57540"/>
        <dbReference type="ChEBI" id="CHEBI:57945"/>
        <dbReference type="ChEBI" id="CHEBI:71579"/>
        <dbReference type="EC" id="1.7.1.17"/>
    </reaction>
    <physiologicalReaction direction="right-to-left" evidence="5">
        <dbReference type="Rhea" id="RHEA:55874"/>
    </physiologicalReaction>
</comment>
<dbReference type="EC" id="1.7.1.17" evidence="6"/>
<comment type="catalytic activity">
    <reaction evidence="6">
        <text>2 a quinone + NADH + H(+) = 2 a 1,4-benzosemiquinone + NAD(+)</text>
        <dbReference type="Rhea" id="RHEA:65952"/>
        <dbReference type="ChEBI" id="CHEBI:15378"/>
        <dbReference type="ChEBI" id="CHEBI:57540"/>
        <dbReference type="ChEBI" id="CHEBI:57945"/>
        <dbReference type="ChEBI" id="CHEBI:132124"/>
        <dbReference type="ChEBI" id="CHEBI:134225"/>
    </reaction>
</comment>
<comment type="function">
    <text evidence="6">Quinone reductase that provides resistance to thiol-specific stress caused by electrophilic quinones.</text>
</comment>
<proteinExistence type="inferred from homology"/>
<accession>E8U319</accession>
<evidence type="ECO:0000256" key="4">
    <source>
        <dbReference type="ARBA" id="ARBA00023027"/>
    </source>
</evidence>